<accession>A0A7K1LGA6</accession>
<dbReference type="RefSeq" id="WP_129314185.1">
    <property type="nucleotide sequence ID" value="NZ_NOIQ01000001.1"/>
</dbReference>
<protein>
    <recommendedName>
        <fullName evidence="3">ADP-ribosylglycohydrolase family protein</fullName>
    </recommendedName>
</protein>
<proteinExistence type="predicted"/>
<dbReference type="InterPro" id="IPR036705">
    <property type="entry name" value="Ribosyl_crysJ1_sf"/>
</dbReference>
<evidence type="ECO:0000313" key="2">
    <source>
        <dbReference type="Proteomes" id="UP000462152"/>
    </source>
</evidence>
<name>A0A7K1LGA6_9MICC</name>
<dbReference type="OrthoDB" id="4871367at2"/>
<evidence type="ECO:0000313" key="1">
    <source>
        <dbReference type="EMBL" id="MUN54103.1"/>
    </source>
</evidence>
<dbReference type="Proteomes" id="UP000462152">
    <property type="component" value="Unassembled WGS sequence"/>
</dbReference>
<organism evidence="1 2">
    <name type="scientific">Rothia koreensis</name>
    <dbReference type="NCBI Taxonomy" id="592378"/>
    <lineage>
        <taxon>Bacteria</taxon>
        <taxon>Bacillati</taxon>
        <taxon>Actinomycetota</taxon>
        <taxon>Actinomycetes</taxon>
        <taxon>Micrococcales</taxon>
        <taxon>Micrococcaceae</taxon>
        <taxon>Rothia</taxon>
    </lineage>
</organism>
<dbReference type="SUPFAM" id="SSF101478">
    <property type="entry name" value="ADP-ribosylglycohydrolase"/>
    <property type="match status" value="1"/>
</dbReference>
<gene>
    <name evidence="1" type="ORF">GMA10_02495</name>
</gene>
<dbReference type="InterPro" id="IPR005502">
    <property type="entry name" value="Ribosyl_crysJ1"/>
</dbReference>
<dbReference type="AlphaFoldDB" id="A0A7K1LGA6"/>
<sequence>MPETTSLPALPSPASTEYRNMVHRVLEAATGTDPALAVGTIATVEGMSDIVEWACRGQSADETASIWLQNFRWARVIGLTVEPSAPLPPRADWETTAGQDLSGCDVELAHLDPTTAQALGRADMQYPARHDFPDAVSPAFIPRLTPLALYPQDSTPHLGQLVANVTSLTHGSPEALACGVAWVFLVRTCLASSAADSSEDAARPTTPTSRIGRALADVAAVLPDDDAERAPAPRGLRQQYAATGSSDRGFGALFAEAPETTAAVKSLARNPSAEDPRRTECVSVLVHAVRSAMEAEAPVESGTVAGCLTRVLREAARSVDRGHGLRSLGQAGSPSLGSVVPRAVDAGVERWTSAVRTWDDLLPRP</sequence>
<keyword evidence="2" id="KW-1185">Reference proteome</keyword>
<evidence type="ECO:0008006" key="3">
    <source>
        <dbReference type="Google" id="ProtNLM"/>
    </source>
</evidence>
<comment type="caution">
    <text evidence="1">The sequence shown here is derived from an EMBL/GenBank/DDBJ whole genome shotgun (WGS) entry which is preliminary data.</text>
</comment>
<dbReference type="Pfam" id="PF03747">
    <property type="entry name" value="ADP_ribosyl_GH"/>
    <property type="match status" value="1"/>
</dbReference>
<reference evidence="1 2" key="1">
    <citation type="submission" date="2019-12" db="EMBL/GenBank/DDBJ databases">
        <authorList>
            <person name="Li J."/>
            <person name="Shi Y."/>
            <person name="Xu G."/>
            <person name="Xiao D."/>
            <person name="Ran X."/>
        </authorList>
    </citation>
    <scope>NUCLEOTIDE SEQUENCE [LARGE SCALE GENOMIC DNA]</scope>
    <source>
        <strain evidence="1 2">JCM 15915</strain>
    </source>
</reference>
<dbReference type="EMBL" id="WOGT01000001">
    <property type="protein sequence ID" value="MUN54103.1"/>
    <property type="molecule type" value="Genomic_DNA"/>
</dbReference>
<dbReference type="Gene3D" id="1.10.4080.10">
    <property type="entry name" value="ADP-ribosylation/Crystallin J1"/>
    <property type="match status" value="1"/>
</dbReference>